<dbReference type="GO" id="GO:0005886">
    <property type="term" value="C:plasma membrane"/>
    <property type="evidence" value="ECO:0007669"/>
    <property type="project" value="TreeGrafter"/>
</dbReference>
<dbReference type="GO" id="GO:0005737">
    <property type="term" value="C:cytoplasm"/>
    <property type="evidence" value="ECO:0007669"/>
    <property type="project" value="TreeGrafter"/>
</dbReference>
<dbReference type="Gene3D" id="1.10.220.10">
    <property type="entry name" value="Annexin"/>
    <property type="match status" value="3"/>
</dbReference>
<dbReference type="GO" id="GO:0001786">
    <property type="term" value="F:phosphatidylserine binding"/>
    <property type="evidence" value="ECO:0007669"/>
    <property type="project" value="TreeGrafter"/>
</dbReference>
<dbReference type="PRINTS" id="PR00196">
    <property type="entry name" value="ANNEXIN"/>
</dbReference>
<dbReference type="EMBL" id="AHGT01000024">
    <property type="protein sequence ID" value="ESU37650.1"/>
    <property type="molecule type" value="Genomic_DNA"/>
</dbReference>
<gene>
    <name evidence="4" type="ORF">DHA2_15097</name>
</gene>
<name>V6TL32_GIAIN</name>
<dbReference type="PROSITE" id="PS51897">
    <property type="entry name" value="ANNEXIN_2"/>
    <property type="match status" value="4"/>
</dbReference>
<dbReference type="Pfam" id="PF00191">
    <property type="entry name" value="Annexin"/>
    <property type="match status" value="1"/>
</dbReference>
<dbReference type="AlphaFoldDB" id="V6TL32"/>
<organism evidence="4 5">
    <name type="scientific">Giardia intestinalis</name>
    <name type="common">Giardia lamblia</name>
    <dbReference type="NCBI Taxonomy" id="5741"/>
    <lineage>
        <taxon>Eukaryota</taxon>
        <taxon>Metamonada</taxon>
        <taxon>Diplomonadida</taxon>
        <taxon>Hexamitidae</taxon>
        <taxon>Giardiinae</taxon>
        <taxon>Giardia</taxon>
    </lineage>
</organism>
<dbReference type="GO" id="GO:0005509">
    <property type="term" value="F:calcium ion binding"/>
    <property type="evidence" value="ECO:0007669"/>
    <property type="project" value="InterPro"/>
</dbReference>
<evidence type="ECO:0000256" key="1">
    <source>
        <dbReference type="ARBA" id="ARBA00007831"/>
    </source>
</evidence>
<dbReference type="VEuPathDB" id="GiardiaDB:GL50803_0015097"/>
<proteinExistence type="inferred from homology"/>
<dbReference type="VEuPathDB" id="GiardiaDB:QR46_1529"/>
<keyword evidence="3" id="KW-0041">Annexin</keyword>
<evidence type="ECO:0000313" key="5">
    <source>
        <dbReference type="Proteomes" id="UP000018320"/>
    </source>
</evidence>
<comment type="caution">
    <text evidence="4">The sequence shown here is derived from an EMBL/GenBank/DDBJ whole genome shotgun (WGS) entry which is preliminary data.</text>
</comment>
<dbReference type="PANTHER" id="PTHR10502">
    <property type="entry name" value="ANNEXIN"/>
    <property type="match status" value="1"/>
</dbReference>
<dbReference type="PANTHER" id="PTHR10502:SF102">
    <property type="entry name" value="ANNEXIN B11"/>
    <property type="match status" value="1"/>
</dbReference>
<dbReference type="Pfam" id="PF22293">
    <property type="entry name" value="ANXE1_4th"/>
    <property type="match status" value="1"/>
</dbReference>
<dbReference type="InterPro" id="IPR001464">
    <property type="entry name" value="Annexin"/>
</dbReference>
<dbReference type="SUPFAM" id="SSF47874">
    <property type="entry name" value="Annexin"/>
    <property type="match status" value="1"/>
</dbReference>
<reference evidence="5" key="1">
    <citation type="submission" date="2012-02" db="EMBL/GenBank/DDBJ databases">
        <title>Genome sequencing of Giardia lamblia Genotypes A2 and B isolates (DH and GS) and comparative analysis with the genomes of Genotypes A1 and E (WB and Pig).</title>
        <authorList>
            <person name="Adam R."/>
            <person name="Dahlstrom E."/>
            <person name="Martens C."/>
            <person name="Bruno D."/>
            <person name="Barbian K."/>
            <person name="Porcella S.F."/>
            <person name="Nash T."/>
        </authorList>
    </citation>
    <scope>NUCLEOTIDE SEQUENCE</scope>
    <source>
        <strain evidence="5">DH</strain>
    </source>
</reference>
<evidence type="ECO:0000313" key="4">
    <source>
        <dbReference type="EMBL" id="ESU37650.1"/>
    </source>
</evidence>
<dbReference type="InterPro" id="IPR037104">
    <property type="entry name" value="Annexin_sf"/>
</dbReference>
<dbReference type="VEuPathDB" id="GiardiaDB:GL50581_4146"/>
<protein>
    <submittedName>
        <fullName evidence="4">Annexin family protein</fullName>
    </submittedName>
</protein>
<dbReference type="SMART" id="SM00335">
    <property type="entry name" value="ANX"/>
    <property type="match status" value="2"/>
</dbReference>
<accession>V6TL32</accession>
<dbReference type="Proteomes" id="UP000018320">
    <property type="component" value="Unassembled WGS sequence"/>
</dbReference>
<comment type="similarity">
    <text evidence="1">Belongs to the annexin family.</text>
</comment>
<dbReference type="VEuPathDB" id="GiardiaDB:DHA2_15097"/>
<dbReference type="InterPro" id="IPR018502">
    <property type="entry name" value="Annexin_repeat"/>
</dbReference>
<sequence length="371" mass="42401">MLQTMGAPDFSLARWLCVISSPFVTEVFVPFQSKMANKNYQMSTGVTAVVQKVVEACQDESKRLDLIEIARSYPPNQLRNMQRTFQAITGTFLDAFLKKHLSKDFESLVLMLYKPRAQLLCELIRGATKGAGTDEKCLVDVLLTIETHEVREIRQLYYQLYNDSLGDVVRKDCGDKYMWAKLINAVATGDRIPRDTHELEEDLVLVRKAIETKGVKKDEVSTWIRIFATYTRADFRQLHKMYSAKYNGDSLRAGVEDEFQGLDEYAFKLAHDFLYDPCCAAAFSMNVAFAGSGSDSDRLNRITAMHFRECKGCKYYYKKVYGQAFDERCATELKGVYGDAIKLLWEPVTVPLLSMDDYQGSEQHRPMTLEL</sequence>
<dbReference type="GO" id="GO:0005544">
    <property type="term" value="F:calcium-dependent phospholipid binding"/>
    <property type="evidence" value="ECO:0007669"/>
    <property type="project" value="InterPro"/>
</dbReference>
<evidence type="ECO:0000256" key="3">
    <source>
        <dbReference type="ARBA" id="ARBA00023216"/>
    </source>
</evidence>
<evidence type="ECO:0000256" key="2">
    <source>
        <dbReference type="ARBA" id="ARBA00022737"/>
    </source>
</evidence>
<reference evidence="4 5" key="2">
    <citation type="journal article" date="2013" name="Genome Biol. Evol.">
        <title>Genome sequencing of Giardia lamblia genotypes A2 and B isolates (DH and GS) and comparative analysis with the genomes of genotypes A1 and E (WB and Pig).</title>
        <authorList>
            <person name="Adam R.D."/>
            <person name="Dahlstrom E.W."/>
            <person name="Martens C.A."/>
            <person name="Bruno D.P."/>
            <person name="Barbian K.D."/>
            <person name="Ricklefs S.M."/>
            <person name="Hernandez M.M."/>
            <person name="Narla N.P."/>
            <person name="Patel R.B."/>
            <person name="Porcella S.F."/>
            <person name="Nash T.E."/>
        </authorList>
    </citation>
    <scope>NUCLEOTIDE SEQUENCE [LARGE SCALE GENOMIC DNA]</scope>
    <source>
        <strain evidence="4 5">DH</strain>
    </source>
</reference>
<keyword evidence="2" id="KW-0677">Repeat</keyword>